<dbReference type="Gene3D" id="2.60.120.620">
    <property type="entry name" value="q2cbj1_9rhob like domain"/>
    <property type="match status" value="1"/>
</dbReference>
<sequence length="493" mass="54732">MRGRQPPRASGAMRPLLGLALLAGRQCLQGLANTESAASAEGACSAAGIARAGFRSREAVRWLNAENLKRAPYYLEDAKRKYQKALRQRTGIDRSNEDPFIASYDAQHQVLGALDLAPDNASIWLGAGQVTAMIASVDEDAQARRDQALRMLAQAATLDRGSMERTLAWASSKEEGEDRDLTRMKRSIGKAVAKWKDGKMPRVSTDDFLPFLAERKRSEVCHMGATMDEVEIPSSVAGVGKDQIQAALASMTVRPIFPTLITTANVIKHFGPAFSEKLATMAIGKYRAFSKEAKRRGKTDPNNINDAFFSAQATGHGQHKTPEAQQFWAEMYNSQEYEQLSRFLREALIEHATKTGYPLSEESKKNANIVMWAAVYLNDGGRHGYHVHQSSLSSCVFYAKAPVGKTPIMFVDPRGAPPTHDYEQHLGERDFEPVAPFHHNYHFFAEAGDLVCFPSWLVHRVPSHFEEEPRVAFPANLQGDPAWDPWYRSATLP</sequence>
<proteinExistence type="predicted"/>
<protein>
    <recommendedName>
        <fullName evidence="3">JmjC domain-containing protein</fullName>
    </recommendedName>
</protein>
<reference evidence="2" key="1">
    <citation type="submission" date="2021-01" db="EMBL/GenBank/DDBJ databases">
        <authorList>
            <person name="Corre E."/>
            <person name="Pelletier E."/>
            <person name="Niang G."/>
            <person name="Scheremetjew M."/>
            <person name="Finn R."/>
            <person name="Kale V."/>
            <person name="Holt S."/>
            <person name="Cochrane G."/>
            <person name="Meng A."/>
            <person name="Brown T."/>
            <person name="Cohen L."/>
        </authorList>
    </citation>
    <scope>NUCLEOTIDE SEQUENCE</scope>
    <source>
        <strain evidence="2">CCMP3105</strain>
    </source>
</reference>
<keyword evidence="1" id="KW-0732">Signal</keyword>
<evidence type="ECO:0000256" key="1">
    <source>
        <dbReference type="SAM" id="SignalP"/>
    </source>
</evidence>
<name>A0A7S4V4Y3_9DINO</name>
<dbReference type="InterPro" id="IPR012668">
    <property type="entry name" value="CHP02466"/>
</dbReference>
<accession>A0A7S4V4Y3</accession>
<dbReference type="AlphaFoldDB" id="A0A7S4V4Y3"/>
<gene>
    <name evidence="2" type="ORF">AMON00008_LOCUS16238</name>
</gene>
<feature type="chain" id="PRO_5031036243" description="JmjC domain-containing protein" evidence="1">
    <location>
        <begin position="31"/>
        <end position="493"/>
    </location>
</feature>
<feature type="signal peptide" evidence="1">
    <location>
        <begin position="1"/>
        <end position="30"/>
    </location>
</feature>
<evidence type="ECO:0008006" key="3">
    <source>
        <dbReference type="Google" id="ProtNLM"/>
    </source>
</evidence>
<organism evidence="2">
    <name type="scientific">Alexandrium monilatum</name>
    <dbReference type="NCBI Taxonomy" id="311494"/>
    <lineage>
        <taxon>Eukaryota</taxon>
        <taxon>Sar</taxon>
        <taxon>Alveolata</taxon>
        <taxon>Dinophyceae</taxon>
        <taxon>Gonyaulacales</taxon>
        <taxon>Pyrocystaceae</taxon>
        <taxon>Alexandrium</taxon>
    </lineage>
</organism>
<dbReference type="Pfam" id="PF13759">
    <property type="entry name" value="2OG-FeII_Oxy_5"/>
    <property type="match status" value="1"/>
</dbReference>
<evidence type="ECO:0000313" key="2">
    <source>
        <dbReference type="EMBL" id="CAE4576618.1"/>
    </source>
</evidence>
<dbReference type="EMBL" id="HBNR01024230">
    <property type="protein sequence ID" value="CAE4576618.1"/>
    <property type="molecule type" value="Transcribed_RNA"/>
</dbReference>